<dbReference type="AlphaFoldDB" id="A0A7S0ZBK6"/>
<evidence type="ECO:0000313" key="5">
    <source>
        <dbReference type="EMBL" id="CAD8816694.1"/>
    </source>
</evidence>
<keyword evidence="1 2" id="KW-0694">RNA-binding</keyword>
<accession>A0A7S0ZBK6</accession>
<dbReference type="GO" id="GO:0006396">
    <property type="term" value="P:RNA processing"/>
    <property type="evidence" value="ECO:0007669"/>
    <property type="project" value="InterPro"/>
</dbReference>
<gene>
    <name evidence="5" type="ORF">TOLI1172_LOCUS1082</name>
</gene>
<dbReference type="PROSITE" id="PS50137">
    <property type="entry name" value="DS_RBD"/>
    <property type="match status" value="1"/>
</dbReference>
<protein>
    <recommendedName>
        <fullName evidence="4">DRBM domain-containing protein</fullName>
    </recommendedName>
</protein>
<feature type="region of interest" description="Disordered" evidence="3">
    <location>
        <begin position="365"/>
        <end position="425"/>
    </location>
</feature>
<feature type="region of interest" description="Disordered" evidence="3">
    <location>
        <begin position="1"/>
        <end position="29"/>
    </location>
</feature>
<dbReference type="SUPFAM" id="SSF69065">
    <property type="entry name" value="RNase III domain-like"/>
    <property type="match status" value="1"/>
</dbReference>
<reference evidence="5" key="1">
    <citation type="submission" date="2021-01" db="EMBL/GenBank/DDBJ databases">
        <authorList>
            <person name="Corre E."/>
            <person name="Pelletier E."/>
            <person name="Niang G."/>
            <person name="Scheremetjew M."/>
            <person name="Finn R."/>
            <person name="Kale V."/>
            <person name="Holt S."/>
            <person name="Cochrane G."/>
            <person name="Meng A."/>
            <person name="Brown T."/>
            <person name="Cohen L."/>
        </authorList>
    </citation>
    <scope>NUCLEOTIDE SEQUENCE</scope>
    <source>
        <strain evidence="5">CCMP3278</strain>
    </source>
</reference>
<sequence>MNHKEIEENAPQNQSLFHSNPIPHPPPPLDTTLLPSLQQQQQQQFQIPFFPNTSSYIPSDLLSHNTSFIQSPIKDQSLFRTALYPLLSSTTLLNHSKRFPHSNSDLKSSKRYQVIGNHGLQFALSLIIHQKFNSLPDHYLNTLIQSLNSPQVLSTAAKSLALPQYAYFLLHSNSNSIDFNVNNNMSIDTYLNSVTLVLNSMGNLKFSDDELTMALYGMIGALAIEQGYGAAMAYAHAAAAEIDDLLLSQTVVAVSTSKAEENVEKDGKEREVVAEKQSNDNKNHNHKGILIGYLVGKRGVSQDSIEFGVVEHGPMHQLSHVCQLKVEGKLLAIAESAKRKDAENLAAKNALEVVKSGRISVGVSEDEIQSQKKMKRTQASSSGGHKGKVNQSATKTHGKKKQKVDKNASDGIQDAEHGNGMEMQQ</sequence>
<dbReference type="GO" id="GO:0004525">
    <property type="term" value="F:ribonuclease III activity"/>
    <property type="evidence" value="ECO:0007669"/>
    <property type="project" value="InterPro"/>
</dbReference>
<feature type="compositionally biased region" description="Basic and acidic residues" evidence="3">
    <location>
        <begin position="404"/>
        <end position="419"/>
    </location>
</feature>
<dbReference type="GO" id="GO:0003723">
    <property type="term" value="F:RNA binding"/>
    <property type="evidence" value="ECO:0007669"/>
    <property type="project" value="UniProtKB-UniRule"/>
</dbReference>
<dbReference type="Pfam" id="PF00035">
    <property type="entry name" value="dsrm"/>
    <property type="match status" value="1"/>
</dbReference>
<dbReference type="SUPFAM" id="SSF54768">
    <property type="entry name" value="dsRNA-binding domain-like"/>
    <property type="match status" value="1"/>
</dbReference>
<dbReference type="Gene3D" id="3.30.160.20">
    <property type="match status" value="1"/>
</dbReference>
<dbReference type="EMBL" id="HBFP01001480">
    <property type="protein sequence ID" value="CAD8816694.1"/>
    <property type="molecule type" value="Transcribed_RNA"/>
</dbReference>
<name>A0A7S0ZBK6_9RHOD</name>
<evidence type="ECO:0000256" key="3">
    <source>
        <dbReference type="SAM" id="MobiDB-lite"/>
    </source>
</evidence>
<feature type="domain" description="DRBM" evidence="4">
    <location>
        <begin position="285"/>
        <end position="356"/>
    </location>
</feature>
<proteinExistence type="predicted"/>
<evidence type="ECO:0000256" key="1">
    <source>
        <dbReference type="ARBA" id="ARBA00022884"/>
    </source>
</evidence>
<dbReference type="InterPro" id="IPR036389">
    <property type="entry name" value="RNase_III_sf"/>
</dbReference>
<feature type="compositionally biased region" description="Polar residues" evidence="3">
    <location>
        <begin position="377"/>
        <end position="395"/>
    </location>
</feature>
<dbReference type="InterPro" id="IPR014720">
    <property type="entry name" value="dsRBD_dom"/>
</dbReference>
<organism evidence="5">
    <name type="scientific">Timspurckia oligopyrenoides</name>
    <dbReference type="NCBI Taxonomy" id="708627"/>
    <lineage>
        <taxon>Eukaryota</taxon>
        <taxon>Rhodophyta</taxon>
        <taxon>Bangiophyceae</taxon>
        <taxon>Porphyridiales</taxon>
        <taxon>Porphyridiaceae</taxon>
        <taxon>Timspurckia</taxon>
    </lineage>
</organism>
<dbReference type="Gene3D" id="1.10.1520.10">
    <property type="entry name" value="Ribonuclease III domain"/>
    <property type="match status" value="1"/>
</dbReference>
<evidence type="ECO:0000259" key="4">
    <source>
        <dbReference type="PROSITE" id="PS50137"/>
    </source>
</evidence>
<evidence type="ECO:0000256" key="2">
    <source>
        <dbReference type="PROSITE-ProRule" id="PRU00266"/>
    </source>
</evidence>